<keyword evidence="6 9" id="KW-0067">ATP-binding</keyword>
<dbReference type="PIRSF" id="PIRSF000538">
    <property type="entry name" value="GlpK"/>
    <property type="match status" value="1"/>
</dbReference>
<comment type="similarity">
    <text evidence="1 8">Belongs to the FGGY kinase family.</text>
</comment>
<keyword evidence="7 9" id="KW-0119">Carbohydrate metabolism</keyword>
<accession>A0A1C7GVY0</accession>
<evidence type="ECO:0000256" key="2">
    <source>
        <dbReference type="ARBA" id="ARBA00022629"/>
    </source>
</evidence>
<keyword evidence="5 8" id="KW-0418">Kinase</keyword>
<dbReference type="PANTHER" id="PTHR43095">
    <property type="entry name" value="SUGAR KINASE"/>
    <property type="match status" value="1"/>
</dbReference>
<dbReference type="RefSeq" id="WP_065537969.1">
    <property type="nucleotide sequence ID" value="NZ_CAPDLJ010000003.1"/>
</dbReference>
<evidence type="ECO:0000256" key="3">
    <source>
        <dbReference type="ARBA" id="ARBA00022679"/>
    </source>
</evidence>
<keyword evidence="4 9" id="KW-0547">Nucleotide-binding</keyword>
<dbReference type="SUPFAM" id="SSF53067">
    <property type="entry name" value="Actin-like ATPase domain"/>
    <property type="match status" value="2"/>
</dbReference>
<evidence type="ECO:0000256" key="1">
    <source>
        <dbReference type="ARBA" id="ARBA00009156"/>
    </source>
</evidence>
<evidence type="ECO:0000313" key="12">
    <source>
        <dbReference type="EMBL" id="ANU56728.1"/>
    </source>
</evidence>
<evidence type="ECO:0000256" key="7">
    <source>
        <dbReference type="ARBA" id="ARBA00023277"/>
    </source>
</evidence>
<dbReference type="InterPro" id="IPR018485">
    <property type="entry name" value="FGGY_C"/>
</dbReference>
<dbReference type="GO" id="GO:0004856">
    <property type="term" value="F:D-xylulokinase activity"/>
    <property type="evidence" value="ECO:0007669"/>
    <property type="project" value="UniProtKB-EC"/>
</dbReference>
<dbReference type="Pfam" id="PF00370">
    <property type="entry name" value="FGGY_N"/>
    <property type="match status" value="1"/>
</dbReference>
<evidence type="ECO:0000313" key="13">
    <source>
        <dbReference type="Proteomes" id="UP000092631"/>
    </source>
</evidence>
<dbReference type="Proteomes" id="UP000092631">
    <property type="component" value="Chromosome"/>
</dbReference>
<comment type="catalytic activity">
    <reaction evidence="9">
        <text>D-xylulose + ATP = D-xylulose 5-phosphate + ADP + H(+)</text>
        <dbReference type="Rhea" id="RHEA:10964"/>
        <dbReference type="ChEBI" id="CHEBI:15378"/>
        <dbReference type="ChEBI" id="CHEBI:17140"/>
        <dbReference type="ChEBI" id="CHEBI:30616"/>
        <dbReference type="ChEBI" id="CHEBI:57737"/>
        <dbReference type="ChEBI" id="CHEBI:456216"/>
        <dbReference type="EC" id="2.7.1.17"/>
    </reaction>
</comment>
<dbReference type="InterPro" id="IPR018483">
    <property type="entry name" value="Carb_kinase_FGGY_CS"/>
</dbReference>
<feature type="domain" description="Carbohydrate kinase FGGY C-terminal" evidence="11">
    <location>
        <begin position="253"/>
        <end position="449"/>
    </location>
</feature>
<dbReference type="InterPro" id="IPR000577">
    <property type="entry name" value="Carb_kinase_FGGY"/>
</dbReference>
<dbReference type="EMBL" id="CP015401">
    <property type="protein sequence ID" value="ANU56728.1"/>
    <property type="molecule type" value="Genomic_DNA"/>
</dbReference>
<dbReference type="PROSITE" id="PS00933">
    <property type="entry name" value="FGGY_KINASES_1"/>
    <property type="match status" value="1"/>
</dbReference>
<evidence type="ECO:0000259" key="10">
    <source>
        <dbReference type="Pfam" id="PF00370"/>
    </source>
</evidence>
<dbReference type="NCBIfam" id="TIGR01312">
    <property type="entry name" value="XylB"/>
    <property type="match status" value="1"/>
</dbReference>
<name>A0A1C7GVY0_9BACE</name>
<protein>
    <recommendedName>
        <fullName evidence="9">Xylulose kinase</fullName>
        <shortName evidence="9">Xylulokinase</shortName>
        <ecNumber evidence="9">2.7.1.17</ecNumber>
    </recommendedName>
</protein>
<dbReference type="KEGG" id="bcae:A4V03_03340"/>
<dbReference type="GO" id="GO:0042732">
    <property type="term" value="P:D-xylose metabolic process"/>
    <property type="evidence" value="ECO:0007669"/>
    <property type="project" value="UniProtKB-KW"/>
</dbReference>
<dbReference type="PROSITE" id="PS00445">
    <property type="entry name" value="FGGY_KINASES_2"/>
    <property type="match status" value="1"/>
</dbReference>
<evidence type="ECO:0000256" key="9">
    <source>
        <dbReference type="RuleBase" id="RU364073"/>
    </source>
</evidence>
<evidence type="ECO:0000256" key="6">
    <source>
        <dbReference type="ARBA" id="ARBA00022840"/>
    </source>
</evidence>
<proteinExistence type="inferred from homology"/>
<evidence type="ECO:0000256" key="8">
    <source>
        <dbReference type="RuleBase" id="RU003733"/>
    </source>
</evidence>
<dbReference type="InterPro" id="IPR043129">
    <property type="entry name" value="ATPase_NBD"/>
</dbReference>
<dbReference type="InterPro" id="IPR018484">
    <property type="entry name" value="FGGY_N"/>
</dbReference>
<dbReference type="GeneID" id="82186160"/>
<dbReference type="PANTHER" id="PTHR43095:SF5">
    <property type="entry name" value="XYLULOSE KINASE"/>
    <property type="match status" value="1"/>
</dbReference>
<dbReference type="AlphaFoldDB" id="A0A1C7GVY0"/>
<dbReference type="Pfam" id="PF02782">
    <property type="entry name" value="FGGY_C"/>
    <property type="match status" value="1"/>
</dbReference>
<dbReference type="InterPro" id="IPR050406">
    <property type="entry name" value="FGGY_Carb_Kinase"/>
</dbReference>
<dbReference type="GO" id="GO:0005524">
    <property type="term" value="F:ATP binding"/>
    <property type="evidence" value="ECO:0007669"/>
    <property type="project" value="UniProtKB-KW"/>
</dbReference>
<evidence type="ECO:0000256" key="4">
    <source>
        <dbReference type="ARBA" id="ARBA00022741"/>
    </source>
</evidence>
<organism evidence="12 13">
    <name type="scientific">Bacteroides caecimuris</name>
    <dbReference type="NCBI Taxonomy" id="1796613"/>
    <lineage>
        <taxon>Bacteria</taxon>
        <taxon>Pseudomonadati</taxon>
        <taxon>Bacteroidota</taxon>
        <taxon>Bacteroidia</taxon>
        <taxon>Bacteroidales</taxon>
        <taxon>Bacteroidaceae</taxon>
        <taxon>Bacteroides</taxon>
    </lineage>
</organism>
<keyword evidence="2 9" id="KW-0859">Xylose metabolism</keyword>
<keyword evidence="13" id="KW-1185">Reference proteome</keyword>
<dbReference type="InterPro" id="IPR006000">
    <property type="entry name" value="Xylulokinase"/>
</dbReference>
<dbReference type="Gene3D" id="3.30.420.40">
    <property type="match status" value="2"/>
</dbReference>
<feature type="domain" description="Carbohydrate kinase FGGY N-terminal" evidence="10">
    <location>
        <begin position="2"/>
        <end position="244"/>
    </location>
</feature>
<sequence>MYILAHDLGTSGNKATLFDESGLLIASRTAAYPTNYASGNRAEQNPHDWWKAIVDTTQALLELVSPADIAGVALSGQMMGCLCVDKDGRPLRPHMLYCDQRSQEEEMILSEKIDPLHFYEITGHRISASYSIEKLMWVKKHEPEVFSQTAKMLNAKDYINYRLCGTLATDPSDASGTNAYDLNRWQWSEEIIEAAGLDLSLFPDVRSSIDVIGEVTNEAARETGLLAGTPVICGGGDGSCAGVGVGCVAPGSAYNYLGSSSWVALTVEKPIVDEQRRTMNWAHVVPGMLHPSGTMQAAGSSYNWMINQLCQHEQALAAQSGRSVFELIDEQILSSPIGANKLLFLPYMLGERTPRWNVDAKGTFIGLTLGHQHGDMLRAVMEGITLNLGFIVNIFRQHVPIDQVTVIGGCAQNPVWRQMMADIYQAEIRVPNYLEEATSMGAAILAGIGAGVFKDFSVIDRFVRIEQTVLPIPENRAKYEAWMSVFDKAYHALYDMYTEIAKTELDSI</sequence>
<dbReference type="CDD" id="cd07805">
    <property type="entry name" value="ASKHA_NBD_FGGY_CvXK-like"/>
    <property type="match status" value="1"/>
</dbReference>
<dbReference type="EC" id="2.7.1.17" evidence="9"/>
<reference evidence="13" key="1">
    <citation type="submission" date="2016-04" db="EMBL/GenBank/DDBJ databases">
        <title>Complete Genome Sequences of Twelve Strains of a Stable Defined Moderately Diverse Mouse Microbiota 2 (sDMDMm2).</title>
        <authorList>
            <person name="Uchimura Y."/>
            <person name="Wyss M."/>
            <person name="Brugiroux S."/>
            <person name="Limenitakis J.P."/>
            <person name="Stecher B."/>
            <person name="McCoy K.D."/>
            <person name="Macpherson A.J."/>
        </authorList>
    </citation>
    <scope>NUCLEOTIDE SEQUENCE [LARGE SCALE GENOMIC DNA]</scope>
    <source>
        <strain evidence="13">I48</strain>
    </source>
</reference>
<dbReference type="GO" id="GO:0005997">
    <property type="term" value="P:xylulose metabolic process"/>
    <property type="evidence" value="ECO:0007669"/>
    <property type="project" value="InterPro"/>
</dbReference>
<evidence type="ECO:0000259" key="11">
    <source>
        <dbReference type="Pfam" id="PF02782"/>
    </source>
</evidence>
<dbReference type="OrthoDB" id="9805576at2"/>
<keyword evidence="3 8" id="KW-0808">Transferase</keyword>
<evidence type="ECO:0000256" key="5">
    <source>
        <dbReference type="ARBA" id="ARBA00022777"/>
    </source>
</evidence>
<gene>
    <name evidence="9" type="primary">xylB</name>
    <name evidence="12" type="ORF">A4V03_03340</name>
</gene>